<dbReference type="InterPro" id="IPR001604">
    <property type="entry name" value="Endo_G_ENPP1-like_dom"/>
</dbReference>
<dbReference type="GO" id="GO:0004519">
    <property type="term" value="F:endonuclease activity"/>
    <property type="evidence" value="ECO:0007669"/>
    <property type="project" value="UniProtKB-UniRule"/>
</dbReference>
<comment type="cofactor">
    <cofactor evidence="1 10">
        <name>Mg(2+)</name>
        <dbReference type="ChEBI" id="CHEBI:18420"/>
    </cofactor>
</comment>
<dbReference type="OrthoDB" id="9811262at2"/>
<protein>
    <recommendedName>
        <fullName evidence="10">Endonuclease</fullName>
        <ecNumber evidence="10">3.1.30.-</ecNumber>
    </recommendedName>
</protein>
<proteinExistence type="inferred from homology"/>
<sequence length="318" mass="36690">MLQKYYTYLLPFLLIFNQNIFAQNLDDFPIEWLPTSTGQAHNVQIIEHNYFTIGYNEDHEQAAWVAYELTKKELFKAAQRSNDFREDHNVITYSADLTDYKGSGYDRGHLAPAADMSFNTSAMSESFYLSNMSPQVAEFNRGVWKNLEEQFRVWAYDLKSLYIITGPILEDGLKTIGKNQVSVPNYYYKVALFVDEDNEIYEAICFILPNQGSSSPLKSYVVSIDSLENRTGMDLFSGIPDELEDQIEENVNLTFWPFYSERKKSKVTKNTSQTKPNSTNTVIHLDGRCHGTTKKGTRCKRKTDDESGFCWQHLNQIK</sequence>
<evidence type="ECO:0000256" key="7">
    <source>
        <dbReference type="ARBA" id="ARBA00022842"/>
    </source>
</evidence>
<feature type="signal peptide" evidence="11">
    <location>
        <begin position="1"/>
        <end position="22"/>
    </location>
</feature>
<accession>A0A1S1YW37</accession>
<feature type="domain" description="DNA/RNA non-specific endonuclease/pyrophosphatase/phosphodiesterase" evidence="13">
    <location>
        <begin position="47"/>
        <end position="242"/>
    </location>
</feature>
<dbReference type="InterPro" id="IPR020821">
    <property type="entry name" value="ENPP1-3/EXOG-like_nuc-like"/>
</dbReference>
<keyword evidence="6 10" id="KW-0378">Hydrolase</keyword>
<dbReference type="InterPro" id="IPR044925">
    <property type="entry name" value="His-Me_finger_sf"/>
</dbReference>
<comment type="caution">
    <text evidence="14">The sequence shown here is derived from an EMBL/GenBank/DDBJ whole genome shotgun (WGS) entry which is preliminary data.</text>
</comment>
<gene>
    <name evidence="14" type="ORF">NH26_02150</name>
</gene>
<reference evidence="14 15" key="1">
    <citation type="journal article" date="2012" name="Int. J. Syst. Evol. Microbiol.">
        <title>Flammeovirga pacifica sp. nov., isolated from deep-sea sediment.</title>
        <authorList>
            <person name="Xu H."/>
            <person name="Fu Y."/>
            <person name="Yang N."/>
            <person name="Ding Z."/>
            <person name="Lai Q."/>
            <person name="Zeng R."/>
        </authorList>
    </citation>
    <scope>NUCLEOTIDE SEQUENCE [LARGE SCALE GENOMIC DNA]</scope>
    <source>
        <strain evidence="15">DSM 24597 / LMG 26175 / WPAGA1</strain>
    </source>
</reference>
<dbReference type="AlphaFoldDB" id="A0A1S1YW37"/>
<dbReference type="InterPro" id="IPR044929">
    <property type="entry name" value="DNA/RNA_non-sp_Endonuclease_sf"/>
</dbReference>
<evidence type="ECO:0000256" key="8">
    <source>
        <dbReference type="PIRSR" id="PIRSR640255-1"/>
    </source>
</evidence>
<evidence type="ECO:0000313" key="15">
    <source>
        <dbReference type="Proteomes" id="UP000179797"/>
    </source>
</evidence>
<keyword evidence="11" id="KW-0732">Signal</keyword>
<dbReference type="CDD" id="cd00091">
    <property type="entry name" value="NUC"/>
    <property type="match status" value="1"/>
</dbReference>
<comment type="similarity">
    <text evidence="2 10">Belongs to the DNA/RNA non-specific endonuclease family.</text>
</comment>
<dbReference type="InterPro" id="IPR018524">
    <property type="entry name" value="DNA/RNA_endonuclease_AS"/>
</dbReference>
<dbReference type="PANTHER" id="PTHR13966">
    <property type="entry name" value="ENDONUCLEASE RELATED"/>
    <property type="match status" value="1"/>
</dbReference>
<dbReference type="GO" id="GO:0016787">
    <property type="term" value="F:hydrolase activity"/>
    <property type="evidence" value="ECO:0007669"/>
    <property type="project" value="UniProtKB-KW"/>
</dbReference>
<dbReference type="PANTHER" id="PTHR13966:SF5">
    <property type="entry name" value="ENDONUCLEASE G, MITOCHONDRIAL"/>
    <property type="match status" value="1"/>
</dbReference>
<evidence type="ECO:0000256" key="3">
    <source>
        <dbReference type="ARBA" id="ARBA00022722"/>
    </source>
</evidence>
<dbReference type="SMART" id="SM00892">
    <property type="entry name" value="Endonuclease_NS"/>
    <property type="match status" value="1"/>
</dbReference>
<dbReference type="Pfam" id="PF01223">
    <property type="entry name" value="Endonuclease_NS"/>
    <property type="match status" value="1"/>
</dbReference>
<evidence type="ECO:0000256" key="11">
    <source>
        <dbReference type="SAM" id="SignalP"/>
    </source>
</evidence>
<dbReference type="GO" id="GO:0003676">
    <property type="term" value="F:nucleic acid binding"/>
    <property type="evidence" value="ECO:0007669"/>
    <property type="project" value="InterPro"/>
</dbReference>
<organism evidence="14 15">
    <name type="scientific">Flammeovirga pacifica</name>
    <dbReference type="NCBI Taxonomy" id="915059"/>
    <lineage>
        <taxon>Bacteria</taxon>
        <taxon>Pseudomonadati</taxon>
        <taxon>Bacteroidota</taxon>
        <taxon>Cytophagia</taxon>
        <taxon>Cytophagales</taxon>
        <taxon>Flammeovirgaceae</taxon>
        <taxon>Flammeovirga</taxon>
    </lineage>
</organism>
<keyword evidence="4 9" id="KW-0479">Metal-binding</keyword>
<evidence type="ECO:0000256" key="1">
    <source>
        <dbReference type="ARBA" id="ARBA00001946"/>
    </source>
</evidence>
<evidence type="ECO:0000259" key="12">
    <source>
        <dbReference type="SMART" id="SM00477"/>
    </source>
</evidence>
<keyword evidence="3 10" id="KW-0540">Nuclease</keyword>
<keyword evidence="7" id="KW-0460">Magnesium</keyword>
<dbReference type="EC" id="3.1.30.-" evidence="10"/>
<evidence type="ECO:0000256" key="2">
    <source>
        <dbReference type="ARBA" id="ARBA00010052"/>
    </source>
</evidence>
<feature type="chain" id="PRO_5010379849" description="Endonuclease" evidence="11">
    <location>
        <begin position="23"/>
        <end position="318"/>
    </location>
</feature>
<dbReference type="PROSITE" id="PS01070">
    <property type="entry name" value="NUCLEASE_NON_SPEC"/>
    <property type="match status" value="1"/>
</dbReference>
<evidence type="ECO:0000313" key="14">
    <source>
        <dbReference type="EMBL" id="OHX65238.1"/>
    </source>
</evidence>
<dbReference type="Gene3D" id="3.40.570.10">
    <property type="entry name" value="Extracellular Endonuclease, subunit A"/>
    <property type="match status" value="1"/>
</dbReference>
<keyword evidence="15" id="KW-1185">Reference proteome</keyword>
<keyword evidence="5 10" id="KW-0255">Endonuclease</keyword>
<dbReference type="Proteomes" id="UP000179797">
    <property type="component" value="Unassembled WGS sequence"/>
</dbReference>
<evidence type="ECO:0000256" key="6">
    <source>
        <dbReference type="ARBA" id="ARBA00022801"/>
    </source>
</evidence>
<evidence type="ECO:0000256" key="4">
    <source>
        <dbReference type="ARBA" id="ARBA00022723"/>
    </source>
</evidence>
<evidence type="ECO:0000259" key="13">
    <source>
        <dbReference type="SMART" id="SM00892"/>
    </source>
</evidence>
<dbReference type="SUPFAM" id="SSF54060">
    <property type="entry name" value="His-Me finger endonucleases"/>
    <property type="match status" value="1"/>
</dbReference>
<dbReference type="SMART" id="SM00477">
    <property type="entry name" value="NUC"/>
    <property type="match status" value="1"/>
</dbReference>
<dbReference type="RefSeq" id="WP_071397056.1">
    <property type="nucleotide sequence ID" value="NZ_JRYR02000001.1"/>
</dbReference>
<dbReference type="GO" id="GO:0046872">
    <property type="term" value="F:metal ion binding"/>
    <property type="evidence" value="ECO:0007669"/>
    <property type="project" value="UniProtKB-KW"/>
</dbReference>
<feature type="binding site" evidence="9">
    <location>
        <position position="140"/>
    </location>
    <ligand>
        <name>Mg(2+)</name>
        <dbReference type="ChEBI" id="CHEBI:18420"/>
        <note>catalytic</note>
    </ligand>
</feature>
<dbReference type="STRING" id="915059.NH26_02150"/>
<evidence type="ECO:0000256" key="10">
    <source>
        <dbReference type="RuleBase" id="RU366055"/>
    </source>
</evidence>
<dbReference type="EMBL" id="JRYR02000001">
    <property type="protein sequence ID" value="OHX65238.1"/>
    <property type="molecule type" value="Genomic_DNA"/>
</dbReference>
<dbReference type="InterPro" id="IPR040255">
    <property type="entry name" value="Non-specific_endonuclease"/>
</dbReference>
<evidence type="ECO:0000256" key="9">
    <source>
        <dbReference type="PIRSR" id="PIRSR640255-2"/>
    </source>
</evidence>
<feature type="domain" description="ENPP1-3/EXOG-like endonuclease/phosphodiesterase" evidence="12">
    <location>
        <begin position="48"/>
        <end position="242"/>
    </location>
</feature>
<evidence type="ECO:0000256" key="5">
    <source>
        <dbReference type="ARBA" id="ARBA00022759"/>
    </source>
</evidence>
<name>A0A1S1YW37_FLAPC</name>
<feature type="active site" description="Proton acceptor" evidence="8">
    <location>
        <position position="109"/>
    </location>
</feature>